<comment type="caution">
    <text evidence="2">The sequence shown here is derived from an EMBL/GenBank/DDBJ whole genome shotgun (WGS) entry which is preliminary data.</text>
</comment>
<proteinExistence type="predicted"/>
<keyword evidence="3" id="KW-1185">Reference proteome</keyword>
<protein>
    <submittedName>
        <fullName evidence="2">Uncharacterized protein</fullName>
    </submittedName>
</protein>
<name>A0ABU3B1S1_9ACTN</name>
<feature type="region of interest" description="Disordered" evidence="1">
    <location>
        <begin position="233"/>
        <end position="301"/>
    </location>
</feature>
<evidence type="ECO:0000313" key="3">
    <source>
        <dbReference type="Proteomes" id="UP001180724"/>
    </source>
</evidence>
<evidence type="ECO:0000313" key="2">
    <source>
        <dbReference type="EMBL" id="MDT0616405.1"/>
    </source>
</evidence>
<organism evidence="2 3">
    <name type="scientific">Streptomyces lancefieldiae</name>
    <dbReference type="NCBI Taxonomy" id="3075520"/>
    <lineage>
        <taxon>Bacteria</taxon>
        <taxon>Bacillati</taxon>
        <taxon>Actinomycetota</taxon>
        <taxon>Actinomycetes</taxon>
        <taxon>Kitasatosporales</taxon>
        <taxon>Streptomycetaceae</taxon>
        <taxon>Streptomyces</taxon>
    </lineage>
</organism>
<dbReference type="RefSeq" id="WP_311585821.1">
    <property type="nucleotide sequence ID" value="NZ_JAVRFH010000138.1"/>
</dbReference>
<dbReference type="Proteomes" id="UP001180724">
    <property type="component" value="Unassembled WGS sequence"/>
</dbReference>
<gene>
    <name evidence="2" type="ORF">RM812_40650</name>
</gene>
<accession>A0ABU3B1S1</accession>
<evidence type="ECO:0000256" key="1">
    <source>
        <dbReference type="SAM" id="MobiDB-lite"/>
    </source>
</evidence>
<sequence>MTKTTPFAPIPAAPPTATGLAHHAERMRARLADFWGKPVRGVPLGMDLFQAMYITMTGEDPTDDTLSAYLAQCANFAAAYRTSDVWVAPHSMAARIAEHPFVNSDSVVAGNLEDAAPARDGLVYFPTPISLDDLHPLYGTAWHMEGTGDELVLDVETITATRLIPTRLPPRLAASAELPRGPYCPNRVITLHEGMLGGYSNYRLFGAPDPASSLAILLAFWDLRRTADAPDALTTPDEDVVSVPQNDSTGAKPTGRSRKNKRSNRTVRKRRIRIIREPVHAQAPSDPARAATDDSGPKWKDDTLRWEVSARYQNRCPNPRQHRAIIEAGGECKPIRVPVQAHVNGPRGRDVDPRRTVRIVPHRSGTRS</sequence>
<dbReference type="EMBL" id="JAVRFH010000138">
    <property type="protein sequence ID" value="MDT0616405.1"/>
    <property type="molecule type" value="Genomic_DNA"/>
</dbReference>
<reference evidence="2" key="1">
    <citation type="submission" date="2024-05" db="EMBL/GenBank/DDBJ databases">
        <title>30 novel species of actinomycetes from the DSMZ collection.</title>
        <authorList>
            <person name="Nouioui I."/>
        </authorList>
    </citation>
    <scope>NUCLEOTIDE SEQUENCE</scope>
    <source>
        <strain evidence="2">DSM 40712</strain>
    </source>
</reference>
<feature type="compositionally biased region" description="Basic and acidic residues" evidence="1">
    <location>
        <begin position="291"/>
        <end position="301"/>
    </location>
</feature>
<feature type="compositionally biased region" description="Basic residues" evidence="1">
    <location>
        <begin position="255"/>
        <end position="273"/>
    </location>
</feature>